<keyword evidence="3" id="KW-1185">Reference proteome</keyword>
<reference evidence="2 3" key="1">
    <citation type="journal article" date="2007" name="Nature">
        <title>Evolution of genes and genomes on the Drosophila phylogeny.</title>
        <authorList>
            <consortium name="Drosophila 12 Genomes Consortium"/>
            <person name="Clark A.G."/>
            <person name="Eisen M.B."/>
            <person name="Smith D.R."/>
            <person name="Bergman C.M."/>
            <person name="Oliver B."/>
            <person name="Markow T.A."/>
            <person name="Kaufman T.C."/>
            <person name="Kellis M."/>
            <person name="Gelbart W."/>
            <person name="Iyer V.N."/>
            <person name="Pollard D.A."/>
            <person name="Sackton T.B."/>
            <person name="Larracuente A.M."/>
            <person name="Singh N.D."/>
            <person name="Abad J.P."/>
            <person name="Abt D.N."/>
            <person name="Adryan B."/>
            <person name="Aguade M."/>
            <person name="Akashi H."/>
            <person name="Anderson W.W."/>
            <person name="Aquadro C.F."/>
            <person name="Ardell D.H."/>
            <person name="Arguello R."/>
            <person name="Artieri C.G."/>
            <person name="Barbash D.A."/>
            <person name="Barker D."/>
            <person name="Barsanti P."/>
            <person name="Batterham P."/>
            <person name="Batzoglou S."/>
            <person name="Begun D."/>
            <person name="Bhutkar A."/>
            <person name="Blanco E."/>
            <person name="Bosak S.A."/>
            <person name="Bradley R.K."/>
            <person name="Brand A.D."/>
            <person name="Brent M.R."/>
            <person name="Brooks A.N."/>
            <person name="Brown R.H."/>
            <person name="Butlin R.K."/>
            <person name="Caggese C."/>
            <person name="Calvi B.R."/>
            <person name="Bernardo de Carvalho A."/>
            <person name="Caspi A."/>
            <person name="Castrezana S."/>
            <person name="Celniker S.E."/>
            <person name="Chang J.L."/>
            <person name="Chapple C."/>
            <person name="Chatterji S."/>
            <person name="Chinwalla A."/>
            <person name="Civetta A."/>
            <person name="Clifton S.W."/>
            <person name="Comeron J.M."/>
            <person name="Costello J.C."/>
            <person name="Coyne J.A."/>
            <person name="Daub J."/>
            <person name="David R.G."/>
            <person name="Delcher A.L."/>
            <person name="Delehaunty K."/>
            <person name="Do C.B."/>
            <person name="Ebling H."/>
            <person name="Edwards K."/>
            <person name="Eickbush T."/>
            <person name="Evans J.D."/>
            <person name="Filipski A."/>
            <person name="Findeiss S."/>
            <person name="Freyhult E."/>
            <person name="Fulton L."/>
            <person name="Fulton R."/>
            <person name="Garcia A.C."/>
            <person name="Gardiner A."/>
            <person name="Garfield D.A."/>
            <person name="Garvin B.E."/>
            <person name="Gibson G."/>
            <person name="Gilbert D."/>
            <person name="Gnerre S."/>
            <person name="Godfrey J."/>
            <person name="Good R."/>
            <person name="Gotea V."/>
            <person name="Gravely B."/>
            <person name="Greenberg A.J."/>
            <person name="Griffiths-Jones S."/>
            <person name="Gross S."/>
            <person name="Guigo R."/>
            <person name="Gustafson E.A."/>
            <person name="Haerty W."/>
            <person name="Hahn M.W."/>
            <person name="Halligan D.L."/>
            <person name="Halpern A.L."/>
            <person name="Halter G.M."/>
            <person name="Han M.V."/>
            <person name="Heger A."/>
            <person name="Hillier L."/>
            <person name="Hinrichs A.S."/>
            <person name="Holmes I."/>
            <person name="Hoskins R.A."/>
            <person name="Hubisz M.J."/>
            <person name="Hultmark D."/>
            <person name="Huntley M.A."/>
            <person name="Jaffe D.B."/>
            <person name="Jagadeeshan S."/>
            <person name="Jeck W.R."/>
            <person name="Johnson J."/>
            <person name="Jones C.D."/>
            <person name="Jordan W.C."/>
            <person name="Karpen G.H."/>
            <person name="Kataoka E."/>
            <person name="Keightley P.D."/>
            <person name="Kheradpour P."/>
            <person name="Kirkness E.F."/>
            <person name="Koerich L.B."/>
            <person name="Kristiansen K."/>
            <person name="Kudrna D."/>
            <person name="Kulathinal R.J."/>
            <person name="Kumar S."/>
            <person name="Kwok R."/>
            <person name="Lander E."/>
            <person name="Langley C.H."/>
            <person name="Lapoint R."/>
            <person name="Lazzaro B.P."/>
            <person name="Lee S.J."/>
            <person name="Levesque L."/>
            <person name="Li R."/>
            <person name="Lin C.F."/>
            <person name="Lin M.F."/>
            <person name="Lindblad-Toh K."/>
            <person name="Llopart A."/>
            <person name="Long M."/>
            <person name="Low L."/>
            <person name="Lozovsky E."/>
            <person name="Lu J."/>
            <person name="Luo M."/>
            <person name="Machado C.A."/>
            <person name="Makalowski W."/>
            <person name="Marzo M."/>
            <person name="Matsuda M."/>
            <person name="Matzkin L."/>
            <person name="McAllister B."/>
            <person name="McBride C.S."/>
            <person name="McKernan B."/>
            <person name="McKernan K."/>
            <person name="Mendez-Lago M."/>
            <person name="Minx P."/>
            <person name="Mollenhauer M.U."/>
            <person name="Montooth K."/>
            <person name="Mount S.M."/>
            <person name="Mu X."/>
            <person name="Myers E."/>
            <person name="Negre B."/>
            <person name="Newfeld S."/>
            <person name="Nielsen R."/>
            <person name="Noor M.A."/>
            <person name="O'Grady P."/>
            <person name="Pachter L."/>
            <person name="Papaceit M."/>
            <person name="Parisi M.J."/>
            <person name="Parisi M."/>
            <person name="Parts L."/>
            <person name="Pedersen J.S."/>
            <person name="Pesole G."/>
            <person name="Phillippy A.M."/>
            <person name="Ponting C.P."/>
            <person name="Pop M."/>
            <person name="Porcelli D."/>
            <person name="Powell J.R."/>
            <person name="Prohaska S."/>
            <person name="Pruitt K."/>
            <person name="Puig M."/>
            <person name="Quesneville H."/>
            <person name="Ram K.R."/>
            <person name="Rand D."/>
            <person name="Rasmussen M.D."/>
            <person name="Reed L.K."/>
            <person name="Reenan R."/>
            <person name="Reily A."/>
            <person name="Remington K.A."/>
            <person name="Rieger T.T."/>
            <person name="Ritchie M.G."/>
            <person name="Robin C."/>
            <person name="Rogers Y.H."/>
            <person name="Rohde C."/>
            <person name="Rozas J."/>
            <person name="Rubenfield M.J."/>
            <person name="Ruiz A."/>
            <person name="Russo S."/>
            <person name="Salzberg S.L."/>
            <person name="Sanchez-Gracia A."/>
            <person name="Saranga D.J."/>
            <person name="Sato H."/>
            <person name="Schaeffer S.W."/>
            <person name="Schatz M.C."/>
            <person name="Schlenke T."/>
            <person name="Schwartz R."/>
            <person name="Segarra C."/>
            <person name="Singh R.S."/>
            <person name="Sirot L."/>
            <person name="Sirota M."/>
            <person name="Sisneros N.B."/>
            <person name="Smith C.D."/>
            <person name="Smith T.F."/>
            <person name="Spieth J."/>
            <person name="Stage D.E."/>
            <person name="Stark A."/>
            <person name="Stephan W."/>
            <person name="Strausberg R.L."/>
            <person name="Strempel S."/>
            <person name="Sturgill D."/>
            <person name="Sutton G."/>
            <person name="Sutton G.G."/>
            <person name="Tao W."/>
            <person name="Teichmann S."/>
            <person name="Tobari Y.N."/>
            <person name="Tomimura Y."/>
            <person name="Tsolas J.M."/>
            <person name="Valente V.L."/>
            <person name="Venter E."/>
            <person name="Venter J.C."/>
            <person name="Vicario S."/>
            <person name="Vieira F.G."/>
            <person name="Vilella A.J."/>
            <person name="Villasante A."/>
            <person name="Walenz B."/>
            <person name="Wang J."/>
            <person name="Wasserman M."/>
            <person name="Watts T."/>
            <person name="Wilson D."/>
            <person name="Wilson R.K."/>
            <person name="Wing R.A."/>
            <person name="Wolfner M.F."/>
            <person name="Wong A."/>
            <person name="Wong G.K."/>
            <person name="Wu C.I."/>
            <person name="Wu G."/>
            <person name="Yamamoto D."/>
            <person name="Yang H.P."/>
            <person name="Yang S.P."/>
            <person name="Yorke J.A."/>
            <person name="Yoshida K."/>
            <person name="Zdobnov E."/>
            <person name="Zhang P."/>
            <person name="Zhang Y."/>
            <person name="Zimin A.V."/>
            <person name="Baldwin J."/>
            <person name="Abdouelleil A."/>
            <person name="Abdulkadir J."/>
            <person name="Abebe A."/>
            <person name="Abera B."/>
            <person name="Abreu J."/>
            <person name="Acer S.C."/>
            <person name="Aftuck L."/>
            <person name="Alexander A."/>
            <person name="An P."/>
            <person name="Anderson E."/>
            <person name="Anderson S."/>
            <person name="Arachi H."/>
            <person name="Azer M."/>
            <person name="Bachantsang P."/>
            <person name="Barry A."/>
            <person name="Bayul T."/>
            <person name="Berlin A."/>
            <person name="Bessette D."/>
            <person name="Bloom T."/>
            <person name="Blye J."/>
            <person name="Boguslavskiy L."/>
            <person name="Bonnet C."/>
            <person name="Boukhgalter B."/>
            <person name="Bourzgui I."/>
            <person name="Brown A."/>
            <person name="Cahill P."/>
            <person name="Channer S."/>
            <person name="Cheshatsang Y."/>
            <person name="Chuda L."/>
            <person name="Citroen M."/>
            <person name="Collymore A."/>
            <person name="Cooke P."/>
            <person name="Costello M."/>
            <person name="D'Aco K."/>
            <person name="Daza R."/>
            <person name="De Haan G."/>
            <person name="DeGray S."/>
            <person name="DeMaso C."/>
            <person name="Dhargay N."/>
            <person name="Dooley K."/>
            <person name="Dooley E."/>
            <person name="Doricent M."/>
            <person name="Dorje P."/>
            <person name="Dorjee K."/>
            <person name="Dupes A."/>
            <person name="Elong R."/>
            <person name="Falk J."/>
            <person name="Farina A."/>
            <person name="Faro S."/>
            <person name="Ferguson D."/>
            <person name="Fisher S."/>
            <person name="Foley C.D."/>
            <person name="Franke A."/>
            <person name="Friedrich D."/>
            <person name="Gadbois L."/>
            <person name="Gearin G."/>
            <person name="Gearin C.R."/>
            <person name="Giannoukos G."/>
            <person name="Goode T."/>
            <person name="Graham J."/>
            <person name="Grandbois E."/>
            <person name="Grewal S."/>
            <person name="Gyaltsen K."/>
            <person name="Hafez N."/>
            <person name="Hagos B."/>
            <person name="Hall J."/>
            <person name="Henson C."/>
            <person name="Hollinger A."/>
            <person name="Honan T."/>
            <person name="Huard M.D."/>
            <person name="Hughes L."/>
            <person name="Hurhula B."/>
            <person name="Husby M.E."/>
            <person name="Kamat A."/>
            <person name="Kanga B."/>
            <person name="Kashin S."/>
            <person name="Khazanovich D."/>
            <person name="Kisner P."/>
            <person name="Lance K."/>
            <person name="Lara M."/>
            <person name="Lee W."/>
            <person name="Lennon N."/>
            <person name="Letendre F."/>
            <person name="LeVine R."/>
            <person name="Lipovsky A."/>
            <person name="Liu X."/>
            <person name="Liu J."/>
            <person name="Liu S."/>
            <person name="Lokyitsang T."/>
            <person name="Lokyitsang Y."/>
            <person name="Lubonja R."/>
            <person name="Lui A."/>
            <person name="MacDonald P."/>
            <person name="Magnisalis V."/>
            <person name="Maru K."/>
            <person name="Matthews C."/>
            <person name="McCusker W."/>
            <person name="McDonough S."/>
            <person name="Mehta T."/>
            <person name="Meldrim J."/>
            <person name="Meneus L."/>
            <person name="Mihai O."/>
            <person name="Mihalev A."/>
            <person name="Mihova T."/>
            <person name="Mittelman R."/>
            <person name="Mlenga V."/>
            <person name="Montmayeur A."/>
            <person name="Mulrain L."/>
            <person name="Navidi A."/>
            <person name="Naylor J."/>
            <person name="Negash T."/>
            <person name="Nguyen T."/>
            <person name="Nguyen N."/>
            <person name="Nicol R."/>
            <person name="Norbu C."/>
            <person name="Norbu N."/>
            <person name="Novod N."/>
            <person name="O'Neill B."/>
            <person name="Osman S."/>
            <person name="Markiewicz E."/>
            <person name="Oyono O.L."/>
            <person name="Patti C."/>
            <person name="Phunkhang P."/>
            <person name="Pierre F."/>
            <person name="Priest M."/>
            <person name="Raghuraman S."/>
            <person name="Rege F."/>
            <person name="Reyes R."/>
            <person name="Rise C."/>
            <person name="Rogov P."/>
            <person name="Ross K."/>
            <person name="Ryan E."/>
            <person name="Settipalli S."/>
            <person name="Shea T."/>
            <person name="Sherpa N."/>
            <person name="Shi L."/>
            <person name="Shih D."/>
            <person name="Sparrow T."/>
            <person name="Spaulding J."/>
            <person name="Stalker J."/>
            <person name="Stange-Thomann N."/>
            <person name="Stavropoulos S."/>
            <person name="Stone C."/>
            <person name="Strader C."/>
            <person name="Tesfaye S."/>
            <person name="Thomson T."/>
            <person name="Thoulutsang Y."/>
            <person name="Thoulutsang D."/>
            <person name="Topham K."/>
            <person name="Topping I."/>
            <person name="Tsamla T."/>
            <person name="Vassiliev H."/>
            <person name="Vo A."/>
            <person name="Wangchuk T."/>
            <person name="Wangdi T."/>
            <person name="Weiand M."/>
            <person name="Wilkinson J."/>
            <person name="Wilson A."/>
            <person name="Yadav S."/>
            <person name="Young G."/>
            <person name="Yu Q."/>
            <person name="Zembek L."/>
            <person name="Zhong D."/>
            <person name="Zimmer A."/>
            <person name="Zwirko Z."/>
            <person name="Jaffe D.B."/>
            <person name="Alvarez P."/>
            <person name="Brockman W."/>
            <person name="Butler J."/>
            <person name="Chin C."/>
            <person name="Gnerre S."/>
            <person name="Grabherr M."/>
            <person name="Kleber M."/>
            <person name="Mauceli E."/>
            <person name="MacCallum I."/>
        </authorList>
    </citation>
    <scope>NUCLEOTIDE SEQUENCE [LARGE SCALE GENOMIC DNA]</scope>
    <source>
        <strain evidence="3">Tucson 15081-1352.22</strain>
    </source>
</reference>
<dbReference type="KEGG" id="dmo:Dmoj_GI26309"/>
<feature type="transmembrane region" description="Helical" evidence="1">
    <location>
        <begin position="73"/>
        <end position="97"/>
    </location>
</feature>
<dbReference type="EMBL" id="CH933808">
    <property type="protein sequence ID" value="KRG03924.1"/>
    <property type="molecule type" value="Genomic_DNA"/>
</dbReference>
<organism evidence="2 3">
    <name type="scientific">Drosophila mojavensis</name>
    <name type="common">Fruit fly</name>
    <dbReference type="NCBI Taxonomy" id="7230"/>
    <lineage>
        <taxon>Eukaryota</taxon>
        <taxon>Metazoa</taxon>
        <taxon>Ecdysozoa</taxon>
        <taxon>Arthropoda</taxon>
        <taxon>Hexapoda</taxon>
        <taxon>Insecta</taxon>
        <taxon>Pterygota</taxon>
        <taxon>Neoptera</taxon>
        <taxon>Endopterygota</taxon>
        <taxon>Diptera</taxon>
        <taxon>Brachycera</taxon>
        <taxon>Muscomorpha</taxon>
        <taxon>Ephydroidea</taxon>
        <taxon>Drosophilidae</taxon>
        <taxon>Drosophila</taxon>
    </lineage>
</organism>
<keyword evidence="1" id="KW-0472">Membrane</keyword>
<gene>
    <name evidence="2" type="primary">Dmoj\GI26309</name>
    <name evidence="2" type="ORF">Dmoj_GI26309</name>
</gene>
<evidence type="ECO:0000256" key="1">
    <source>
        <dbReference type="SAM" id="Phobius"/>
    </source>
</evidence>
<sequence length="153" mass="17431">MGCECTLECKIKFFCIWIIVTGLAATLLLSWTVPYAKQETNSETMWWCVFLLVLAAIEVVGGLLMFVAFYKNIAWMFMVGLVLSSFYPYVVFGLVVLMDAMIYRVYKQEPGSIYDICRMGKGSWQVAWKETVVRWGGIPPLICADSTRFRAGF</sequence>
<proteinExistence type="predicted"/>
<protein>
    <submittedName>
        <fullName evidence="2">Uncharacterized protein</fullName>
    </submittedName>
</protein>
<accession>A0A0Q9XFK8</accession>
<dbReference type="Proteomes" id="UP000009192">
    <property type="component" value="Unassembled WGS sequence"/>
</dbReference>
<feature type="transmembrane region" description="Helical" evidence="1">
    <location>
        <begin position="16"/>
        <end position="33"/>
    </location>
</feature>
<feature type="transmembrane region" description="Helical" evidence="1">
    <location>
        <begin position="45"/>
        <end position="67"/>
    </location>
</feature>
<evidence type="ECO:0000313" key="2">
    <source>
        <dbReference type="EMBL" id="KRG03924.1"/>
    </source>
</evidence>
<dbReference type="AlphaFoldDB" id="A0A0Q9XFK8"/>
<name>A0A0Q9XFK8_DROMO</name>
<evidence type="ECO:0000313" key="3">
    <source>
        <dbReference type="Proteomes" id="UP000009192"/>
    </source>
</evidence>
<keyword evidence="1" id="KW-1133">Transmembrane helix</keyword>
<keyword evidence="1" id="KW-0812">Transmembrane</keyword>
<dbReference type="InParanoid" id="A0A0Q9XFK8"/>